<dbReference type="InterPro" id="IPR000198">
    <property type="entry name" value="RhoGAP_dom"/>
</dbReference>
<evidence type="ECO:0000313" key="4">
    <source>
        <dbReference type="EMBL" id="CAG7560917.1"/>
    </source>
</evidence>
<evidence type="ECO:0000256" key="1">
    <source>
        <dbReference type="ARBA" id="ARBA00022468"/>
    </source>
</evidence>
<feature type="compositionally biased region" description="Pro residues" evidence="2">
    <location>
        <begin position="211"/>
        <end position="220"/>
    </location>
</feature>
<organism evidence="4 5">
    <name type="scientific">Fusarium equiseti</name>
    <name type="common">Fusarium scirpi</name>
    <dbReference type="NCBI Taxonomy" id="61235"/>
    <lineage>
        <taxon>Eukaryota</taxon>
        <taxon>Fungi</taxon>
        <taxon>Dikarya</taxon>
        <taxon>Ascomycota</taxon>
        <taxon>Pezizomycotina</taxon>
        <taxon>Sordariomycetes</taxon>
        <taxon>Hypocreomycetidae</taxon>
        <taxon>Hypocreales</taxon>
        <taxon>Nectriaceae</taxon>
        <taxon>Fusarium</taxon>
        <taxon>Fusarium incarnatum-equiseti species complex</taxon>
    </lineage>
</organism>
<sequence length="544" mass="60281">MADPLSIAASVVGIVTAAAQVSKILANVIDKTRNAPKECNRILAEVGDIQNVLTTLQLYIMGARRAPRSRTSLIMVEQVVATLAACVTTFSELDIFAIALQNDAEMKVLDRLRWSSKDKEIKAILVRLESHKSSLTLMLIILSCQRQDEAESRVDKLCDLVEEVLSRDFTLKERLVALEVRDESTMPKDTIDPRLDQLGLGDTPEVDTVPQPDPSPPNKPPEWQRNPYGFAFEEILMSSRAYRVTAKDNSDAFSIISSAGRTASWSMLSGLSLSEVSHIGIQALPIYASDIANKECYDFSPAAVNSIRIEGLQQSDPAKLLRKDRLKGLLRKPRGLGARLGPEPDVVEAVFGIRIGESIQYASIPIMQINNNGKYEIYGHIPVVVGQAGKLLKDKAVRVEDIFTTAGNPVRMRQLQVEFESPPRYGKSLDWDEYTVHDAAGILLRYLKSLPEPIIPYSSYSKFTSELMSFIDKEISAEESPEVLEIVTRLVEELPPPSRHLLLYIMDVICAVFQPSIISGPPDEIDVEAHHTAASVAMLLLEYV</sequence>
<dbReference type="InterPro" id="IPR051025">
    <property type="entry name" value="RhoGAP"/>
</dbReference>
<protein>
    <recommendedName>
        <fullName evidence="3">Rho-GAP domain-containing protein</fullName>
    </recommendedName>
</protein>
<dbReference type="GO" id="GO:0005938">
    <property type="term" value="C:cell cortex"/>
    <property type="evidence" value="ECO:0007669"/>
    <property type="project" value="TreeGrafter"/>
</dbReference>
<dbReference type="Pfam" id="PF00620">
    <property type="entry name" value="RhoGAP"/>
    <property type="match status" value="1"/>
</dbReference>
<dbReference type="GO" id="GO:0005096">
    <property type="term" value="F:GTPase activator activity"/>
    <property type="evidence" value="ECO:0007669"/>
    <property type="project" value="UniProtKB-KW"/>
</dbReference>
<feature type="region of interest" description="Disordered" evidence="2">
    <location>
        <begin position="187"/>
        <end position="224"/>
    </location>
</feature>
<dbReference type="SMART" id="SM00324">
    <property type="entry name" value="RhoGAP"/>
    <property type="match status" value="1"/>
</dbReference>
<feature type="domain" description="Rho-GAP" evidence="3">
    <location>
        <begin position="364"/>
        <end position="544"/>
    </location>
</feature>
<dbReference type="Proteomes" id="UP000693738">
    <property type="component" value="Unassembled WGS sequence"/>
</dbReference>
<dbReference type="GO" id="GO:0007165">
    <property type="term" value="P:signal transduction"/>
    <property type="evidence" value="ECO:0007669"/>
    <property type="project" value="InterPro"/>
</dbReference>
<dbReference type="PROSITE" id="PS50238">
    <property type="entry name" value="RHOGAP"/>
    <property type="match status" value="1"/>
</dbReference>
<dbReference type="PANTHER" id="PTHR15228:SF25">
    <property type="entry name" value="F-BAR DOMAIN-CONTAINING PROTEIN"/>
    <property type="match status" value="1"/>
</dbReference>
<evidence type="ECO:0000259" key="3">
    <source>
        <dbReference type="PROSITE" id="PS50238"/>
    </source>
</evidence>
<name>A0A8J2NEW4_FUSEQ</name>
<dbReference type="Pfam" id="PF17111">
    <property type="entry name" value="PigL_N"/>
    <property type="match status" value="1"/>
</dbReference>
<dbReference type="GO" id="GO:0060237">
    <property type="term" value="P:regulation of fungal-type cell wall organization"/>
    <property type="evidence" value="ECO:0007669"/>
    <property type="project" value="TreeGrafter"/>
</dbReference>
<proteinExistence type="predicted"/>
<dbReference type="EMBL" id="CAJSTJ010000138">
    <property type="protein sequence ID" value="CAG7560917.1"/>
    <property type="molecule type" value="Genomic_DNA"/>
</dbReference>
<evidence type="ECO:0000313" key="5">
    <source>
        <dbReference type="Proteomes" id="UP000693738"/>
    </source>
</evidence>
<keyword evidence="1" id="KW-0343">GTPase activation</keyword>
<dbReference type="PANTHER" id="PTHR15228">
    <property type="entry name" value="SPERMATHECAL PHYSIOLOGY VARIANT"/>
    <property type="match status" value="1"/>
</dbReference>
<evidence type="ECO:0000256" key="2">
    <source>
        <dbReference type="SAM" id="MobiDB-lite"/>
    </source>
</evidence>
<gene>
    <name evidence="4" type="ORF">FEQUK3_LOCUS6644</name>
</gene>
<dbReference type="InterPro" id="IPR031348">
    <property type="entry name" value="PigL_N"/>
</dbReference>
<dbReference type="AlphaFoldDB" id="A0A8J2NEW4"/>
<accession>A0A8J2NEW4</accession>
<reference evidence="4" key="1">
    <citation type="submission" date="2021-05" db="EMBL/GenBank/DDBJ databases">
        <authorList>
            <person name="Khan N."/>
        </authorList>
    </citation>
    <scope>NUCLEOTIDE SEQUENCE</scope>
</reference>
<comment type="caution">
    <text evidence="4">The sequence shown here is derived from an EMBL/GenBank/DDBJ whole genome shotgun (WGS) entry which is preliminary data.</text>
</comment>